<evidence type="ECO:0000256" key="6">
    <source>
        <dbReference type="ARBA" id="ARBA00022679"/>
    </source>
</evidence>
<dbReference type="CDD" id="cd17546">
    <property type="entry name" value="REC_hyHK_CKI1_RcsC-like"/>
    <property type="match status" value="1"/>
</dbReference>
<dbReference type="Gene3D" id="1.10.287.130">
    <property type="match status" value="1"/>
</dbReference>
<dbReference type="CDD" id="cd00088">
    <property type="entry name" value="HPT"/>
    <property type="match status" value="1"/>
</dbReference>
<evidence type="ECO:0000256" key="12">
    <source>
        <dbReference type="ARBA" id="ARBA00023012"/>
    </source>
</evidence>
<evidence type="ECO:0000313" key="23">
    <source>
        <dbReference type="Proteomes" id="UP000595362"/>
    </source>
</evidence>
<dbReference type="Gene3D" id="1.20.120.160">
    <property type="entry name" value="HPT domain"/>
    <property type="match status" value="1"/>
</dbReference>
<evidence type="ECO:0000256" key="10">
    <source>
        <dbReference type="ARBA" id="ARBA00022840"/>
    </source>
</evidence>
<evidence type="ECO:0000256" key="1">
    <source>
        <dbReference type="ARBA" id="ARBA00000085"/>
    </source>
</evidence>
<dbReference type="PROSITE" id="PS50110">
    <property type="entry name" value="RESPONSE_REGULATORY"/>
    <property type="match status" value="1"/>
</dbReference>
<dbReference type="Pfam" id="PF00072">
    <property type="entry name" value="Response_reg"/>
    <property type="match status" value="1"/>
</dbReference>
<dbReference type="InterPro" id="IPR003594">
    <property type="entry name" value="HATPase_dom"/>
</dbReference>
<keyword evidence="10" id="KW-0067">ATP-binding</keyword>
<dbReference type="SMART" id="SM00388">
    <property type="entry name" value="HisKA"/>
    <property type="match status" value="1"/>
</dbReference>
<comment type="subunit">
    <text evidence="14">At low DSF concentrations, interacts with RpfF.</text>
</comment>
<dbReference type="Pfam" id="PF00512">
    <property type="entry name" value="HisKA"/>
    <property type="match status" value="1"/>
</dbReference>
<dbReference type="EC" id="2.7.13.3" evidence="3"/>
<dbReference type="Gene3D" id="3.30.565.10">
    <property type="entry name" value="Histidine kinase-like ATPase, C-terminal domain"/>
    <property type="match status" value="1"/>
</dbReference>
<dbReference type="GO" id="GO:0000155">
    <property type="term" value="F:phosphorelay sensor kinase activity"/>
    <property type="evidence" value="ECO:0007669"/>
    <property type="project" value="InterPro"/>
</dbReference>
<name>A0A7T5R0W0_9BACT</name>
<dbReference type="InterPro" id="IPR036890">
    <property type="entry name" value="HATPase_C_sf"/>
</dbReference>
<dbReference type="InterPro" id="IPR001789">
    <property type="entry name" value="Sig_transdc_resp-reg_receiver"/>
</dbReference>
<feature type="modified residue" description="Phosphohistidine" evidence="16">
    <location>
        <position position="903"/>
    </location>
</feature>
<accession>A0A7T5R0W0</accession>
<feature type="modified residue" description="4-aspartylphosphate" evidence="17">
    <location>
        <position position="755"/>
    </location>
</feature>
<evidence type="ECO:0000256" key="4">
    <source>
        <dbReference type="ARBA" id="ARBA00022475"/>
    </source>
</evidence>
<dbReference type="SMART" id="SM00387">
    <property type="entry name" value="HATPase_c"/>
    <property type="match status" value="1"/>
</dbReference>
<dbReference type="Gene3D" id="3.30.450.20">
    <property type="entry name" value="PAS domain"/>
    <property type="match status" value="1"/>
</dbReference>
<evidence type="ECO:0000256" key="17">
    <source>
        <dbReference type="PROSITE-ProRule" id="PRU00169"/>
    </source>
</evidence>
<dbReference type="FunFam" id="1.10.287.130:FF:000002">
    <property type="entry name" value="Two-component osmosensing histidine kinase"/>
    <property type="match status" value="1"/>
</dbReference>
<keyword evidence="7 18" id="KW-0812">Transmembrane</keyword>
<dbReference type="InterPro" id="IPR036097">
    <property type="entry name" value="HisK_dim/P_sf"/>
</dbReference>
<keyword evidence="9" id="KW-0418">Kinase</keyword>
<dbReference type="PANTHER" id="PTHR45339">
    <property type="entry name" value="HYBRID SIGNAL TRANSDUCTION HISTIDINE KINASE J"/>
    <property type="match status" value="1"/>
</dbReference>
<feature type="domain" description="HPt" evidence="21">
    <location>
        <begin position="863"/>
        <end position="956"/>
    </location>
</feature>
<evidence type="ECO:0000256" key="9">
    <source>
        <dbReference type="ARBA" id="ARBA00022777"/>
    </source>
</evidence>
<comment type="catalytic activity">
    <reaction evidence="1">
        <text>ATP + protein L-histidine = ADP + protein N-phospho-L-histidine.</text>
        <dbReference type="EC" id="2.7.13.3"/>
    </reaction>
</comment>
<dbReference type="Gene3D" id="3.40.50.2300">
    <property type="match status" value="1"/>
</dbReference>
<dbReference type="SMART" id="SM00448">
    <property type="entry name" value="REC"/>
    <property type="match status" value="1"/>
</dbReference>
<comment type="subcellular location">
    <subcellularLocation>
        <location evidence="2">Cell membrane</location>
        <topology evidence="2">Multi-pass membrane protein</topology>
    </subcellularLocation>
</comment>
<evidence type="ECO:0000313" key="22">
    <source>
        <dbReference type="EMBL" id="QQG35492.1"/>
    </source>
</evidence>
<keyword evidence="13 18" id="KW-0472">Membrane</keyword>
<dbReference type="Pfam" id="PF22673">
    <property type="entry name" value="MCP-like_PDC_1"/>
    <property type="match status" value="1"/>
</dbReference>
<dbReference type="Proteomes" id="UP000595362">
    <property type="component" value="Chromosome"/>
</dbReference>
<dbReference type="SUPFAM" id="SSF47384">
    <property type="entry name" value="Homodimeric domain of signal transducing histidine kinase"/>
    <property type="match status" value="1"/>
</dbReference>
<evidence type="ECO:0000256" key="8">
    <source>
        <dbReference type="ARBA" id="ARBA00022741"/>
    </source>
</evidence>
<evidence type="ECO:0000256" key="18">
    <source>
        <dbReference type="SAM" id="Phobius"/>
    </source>
</evidence>
<organism evidence="22 23">
    <name type="scientific">Micavibrio aeruginosavorus</name>
    <dbReference type="NCBI Taxonomy" id="349221"/>
    <lineage>
        <taxon>Bacteria</taxon>
        <taxon>Pseudomonadati</taxon>
        <taxon>Bdellovibrionota</taxon>
        <taxon>Bdellovibrionia</taxon>
        <taxon>Bdellovibrionales</taxon>
        <taxon>Pseudobdellovibrionaceae</taxon>
        <taxon>Micavibrio</taxon>
    </lineage>
</organism>
<feature type="domain" description="Histidine kinase" evidence="19">
    <location>
        <begin position="453"/>
        <end position="675"/>
    </location>
</feature>
<dbReference type="CDD" id="cd12913">
    <property type="entry name" value="PDC1_MCP_like"/>
    <property type="match status" value="1"/>
</dbReference>
<evidence type="ECO:0000256" key="11">
    <source>
        <dbReference type="ARBA" id="ARBA00022989"/>
    </source>
</evidence>
<dbReference type="InterPro" id="IPR011006">
    <property type="entry name" value="CheY-like_superfamily"/>
</dbReference>
<evidence type="ECO:0000259" key="19">
    <source>
        <dbReference type="PROSITE" id="PS50109"/>
    </source>
</evidence>
<keyword evidence="8" id="KW-0547">Nucleotide-binding</keyword>
<gene>
    <name evidence="22" type="ORF">HYS17_08095</name>
</gene>
<dbReference type="GO" id="GO:0005886">
    <property type="term" value="C:plasma membrane"/>
    <property type="evidence" value="ECO:0007669"/>
    <property type="project" value="UniProtKB-SubCell"/>
</dbReference>
<dbReference type="SUPFAM" id="SSF47226">
    <property type="entry name" value="Histidine-containing phosphotransfer domain, HPT domain"/>
    <property type="match status" value="1"/>
</dbReference>
<evidence type="ECO:0000256" key="13">
    <source>
        <dbReference type="ARBA" id="ARBA00023136"/>
    </source>
</evidence>
<dbReference type="FunFam" id="3.30.565.10:FF:000010">
    <property type="entry name" value="Sensor histidine kinase RcsC"/>
    <property type="match status" value="1"/>
</dbReference>
<reference evidence="22 23" key="1">
    <citation type="submission" date="2020-07" db="EMBL/GenBank/DDBJ databases">
        <title>Huge and variable diversity of episymbiotic CPR bacteria and DPANN archaea in groundwater ecosystems.</title>
        <authorList>
            <person name="He C.Y."/>
            <person name="Keren R."/>
            <person name="Whittaker M."/>
            <person name="Farag I.F."/>
            <person name="Doudna J."/>
            <person name="Cate J.H.D."/>
            <person name="Banfield J.F."/>
        </authorList>
    </citation>
    <scope>NUCLEOTIDE SEQUENCE [LARGE SCALE GENOMIC DNA]</scope>
    <source>
        <strain evidence="22">NC_groundwater_70_Ag_B-0.1um_54_66</strain>
    </source>
</reference>
<keyword evidence="4" id="KW-1003">Cell membrane</keyword>
<dbReference type="Pfam" id="PF02518">
    <property type="entry name" value="HATPase_c"/>
    <property type="match status" value="1"/>
</dbReference>
<dbReference type="PANTHER" id="PTHR45339:SF1">
    <property type="entry name" value="HYBRID SIGNAL TRANSDUCTION HISTIDINE KINASE J"/>
    <property type="match status" value="1"/>
</dbReference>
<proteinExistence type="predicted"/>
<feature type="domain" description="Response regulatory" evidence="20">
    <location>
        <begin position="703"/>
        <end position="825"/>
    </location>
</feature>
<dbReference type="InterPro" id="IPR004358">
    <property type="entry name" value="Sig_transdc_His_kin-like_C"/>
</dbReference>
<dbReference type="PRINTS" id="PR00344">
    <property type="entry name" value="BCTRLSENSOR"/>
</dbReference>
<evidence type="ECO:0000259" key="21">
    <source>
        <dbReference type="PROSITE" id="PS50894"/>
    </source>
</evidence>
<dbReference type="PROSITE" id="PS50894">
    <property type="entry name" value="HPT"/>
    <property type="match status" value="1"/>
</dbReference>
<keyword evidence="11 18" id="KW-1133">Transmembrane helix</keyword>
<dbReference type="InterPro" id="IPR003661">
    <property type="entry name" value="HisK_dim/P_dom"/>
</dbReference>
<evidence type="ECO:0000256" key="15">
    <source>
        <dbReference type="ARBA" id="ARBA00068150"/>
    </source>
</evidence>
<keyword evidence="12" id="KW-0902">Two-component regulatory system</keyword>
<dbReference type="InterPro" id="IPR005467">
    <property type="entry name" value="His_kinase_dom"/>
</dbReference>
<feature type="transmembrane region" description="Helical" evidence="18">
    <location>
        <begin position="361"/>
        <end position="383"/>
    </location>
</feature>
<keyword evidence="5 17" id="KW-0597">Phosphoprotein</keyword>
<dbReference type="GO" id="GO:0005524">
    <property type="term" value="F:ATP binding"/>
    <property type="evidence" value="ECO:0007669"/>
    <property type="project" value="UniProtKB-KW"/>
</dbReference>
<evidence type="ECO:0000256" key="3">
    <source>
        <dbReference type="ARBA" id="ARBA00012438"/>
    </source>
</evidence>
<dbReference type="AlphaFoldDB" id="A0A7T5R0W0"/>
<dbReference type="PROSITE" id="PS50109">
    <property type="entry name" value="HIS_KIN"/>
    <property type="match status" value="1"/>
</dbReference>
<dbReference type="InterPro" id="IPR008207">
    <property type="entry name" value="Sig_transdc_His_kin_Hpt_dom"/>
</dbReference>
<keyword evidence="6" id="KW-0808">Transferase</keyword>
<dbReference type="SUPFAM" id="SSF55874">
    <property type="entry name" value="ATPase domain of HSP90 chaperone/DNA topoisomerase II/histidine kinase"/>
    <property type="match status" value="1"/>
</dbReference>
<evidence type="ECO:0000259" key="20">
    <source>
        <dbReference type="PROSITE" id="PS50110"/>
    </source>
</evidence>
<evidence type="ECO:0000256" key="5">
    <source>
        <dbReference type="ARBA" id="ARBA00022553"/>
    </source>
</evidence>
<dbReference type="CDD" id="cd16922">
    <property type="entry name" value="HATPase_EvgS-ArcB-TorS-like"/>
    <property type="match status" value="1"/>
</dbReference>
<sequence>MLSFAIIFIQRQYVLNFLEEKALEEHALTGNRFIKHLNNRLIIAETLATNIAKLGLIMPKDESVFKSHIPAIINLDLAANVIAGGGIWPEPDWFSSGVERRSFFWGRNNEGVLEYYDDYNDPKGNGYHHEEWYVPSRYMSNRGCYWSRSYVDPYSFQPMITCTIAMKEEEKFIGVSTIDLKLEGIADLLQEGMKTIGGYAFIIDRNDKFISFPSQKMVQLGEEGKTEIEKREYIDINALTKRNSVFADLAHEVQAYTVLQKAGVDDGTSDSYIADVSRKVDEDSYQIDSAEAEKIARFVIRKNESVMYSGEVIQPHHVKIPNDIILGEPSYASIFVLPHMDWRVVLVTPETVIARYADKMFLKITVITLFALAIVLMGFFISVQRIVVAPLNSIIRKLRANSSAGEEIVYLDENSPNEIGQISKWYNTRTRELVESKKDAEKANLAKSDFLANISHELRTPMNGIIGLTSLLLDTPLDDEQKKYVDAVLMSGDSLLLLLNDILDFSKIEAGELILEEMPFNLRESMQHVVNLMSPIASRKRIVLNFKYTDMASSSLIGDPTRIGQIITNLIGNAVKFTEKGHVTLEVLVEKGKQPDFVTAVFRIADTGIGIPENAHGLLFQKFSQADSSTSRKFGGTGLGLAISKNLVEMMGGDISFKSVVGEGTTFTVVLPLKAAAEEVAFNKKNRLPLQEQQTENIFMTKKVLLVDDHPVNIMFAEKLLRKIGFKDIDKAENGVQALQCVNEVEGSYDLILMDCQMPEMDGFEASQNIRSLELKSGNKRTPIIAMTAHAMEKDRDMCMKAGMDDYISKPVVPEKLYSVIKQWVADTSSEQKSSCAAAGEQVQEEAVSVVDMSRLLLFTDGDMEQEKMLVDVFLNVGRSSLQTLEEHIQGRASNEDWKMASHKLKGSASQIGANGLAQMCAAAEAENLGSMDKKKSLVADITASLEGISRFFESRWV</sequence>
<dbReference type="InterPro" id="IPR036641">
    <property type="entry name" value="HPT_dom_sf"/>
</dbReference>
<evidence type="ECO:0000256" key="2">
    <source>
        <dbReference type="ARBA" id="ARBA00004651"/>
    </source>
</evidence>
<dbReference type="SUPFAM" id="SSF52172">
    <property type="entry name" value="CheY-like"/>
    <property type="match status" value="1"/>
</dbReference>
<dbReference type="EMBL" id="CP066681">
    <property type="protein sequence ID" value="QQG35492.1"/>
    <property type="molecule type" value="Genomic_DNA"/>
</dbReference>
<dbReference type="Pfam" id="PF01627">
    <property type="entry name" value="Hpt"/>
    <property type="match status" value="1"/>
</dbReference>
<protein>
    <recommendedName>
        <fullName evidence="15">Sensory/regulatory protein RpfC</fullName>
        <ecNumber evidence="3">2.7.13.3</ecNumber>
    </recommendedName>
</protein>
<evidence type="ECO:0000256" key="7">
    <source>
        <dbReference type="ARBA" id="ARBA00022692"/>
    </source>
</evidence>
<dbReference type="CDD" id="cd00082">
    <property type="entry name" value="HisKA"/>
    <property type="match status" value="1"/>
</dbReference>
<evidence type="ECO:0000256" key="14">
    <source>
        <dbReference type="ARBA" id="ARBA00064003"/>
    </source>
</evidence>
<evidence type="ECO:0000256" key="16">
    <source>
        <dbReference type="PROSITE-ProRule" id="PRU00110"/>
    </source>
</evidence>